<evidence type="ECO:0000313" key="3">
    <source>
        <dbReference type="Proteomes" id="UP001304125"/>
    </source>
</evidence>
<dbReference type="AlphaFoldDB" id="A0AA96FI59"/>
<dbReference type="RefSeq" id="WP_313501556.1">
    <property type="nucleotide sequence ID" value="NZ_CP134879.1"/>
</dbReference>
<protein>
    <submittedName>
        <fullName evidence="2">Nucleotidyl transferase AbiEii/AbiGii toxin family protein</fullName>
    </submittedName>
</protein>
<evidence type="ECO:0000313" key="2">
    <source>
        <dbReference type="EMBL" id="WNM28796.1"/>
    </source>
</evidence>
<dbReference type="EMBL" id="CP134879">
    <property type="protein sequence ID" value="WNM25900.1"/>
    <property type="molecule type" value="Genomic_DNA"/>
</dbReference>
<organism evidence="2">
    <name type="scientific">Demequina capsici</name>
    <dbReference type="NCBI Taxonomy" id="3075620"/>
    <lineage>
        <taxon>Bacteria</taxon>
        <taxon>Bacillati</taxon>
        <taxon>Actinomycetota</taxon>
        <taxon>Actinomycetes</taxon>
        <taxon>Micrococcales</taxon>
        <taxon>Demequinaceae</taxon>
        <taxon>Demequina</taxon>
    </lineage>
</organism>
<dbReference type="GO" id="GO:0016740">
    <property type="term" value="F:transferase activity"/>
    <property type="evidence" value="ECO:0007669"/>
    <property type="project" value="UniProtKB-KW"/>
</dbReference>
<keyword evidence="2" id="KW-0808">Transferase</keyword>
<reference evidence="2 3" key="1">
    <citation type="submission" date="2023-09" db="EMBL/GenBank/DDBJ databases">
        <title>Demequina sp. a novel bacteria isolated from Capsicum annuum.</title>
        <authorList>
            <person name="Humaira Z."/>
            <person name="Lee J."/>
            <person name="Cho D."/>
        </authorList>
    </citation>
    <scope>NUCLEOTIDE SEQUENCE</scope>
    <source>
        <strain evidence="1 3">OYTSA14</strain>
        <strain evidence="2">PMTSA13</strain>
    </source>
</reference>
<gene>
    <name evidence="1" type="ORF">RN606_07040</name>
    <name evidence="2" type="ORF">RN607_07250</name>
</gene>
<keyword evidence="3" id="KW-1185">Reference proteome</keyword>
<sequence>MNSEPYTSAAGVEAAIRDAARRASAADPSITMSDRIAQEHFRRFLSRVFSEADESGWVLKGGTGVLARVGSARTTSDVDLFRTGLSLEGALADLRQLAAVDLGDYFRFEYTGHRSSIGGQQAYADGYRVSFDVYVGANKRGALNVDLVVNVVITDDPTVTAPANRLHIPRLASHDYRLYPVVDQIADKVCATIAEYSGKPSTREWDLVDLVVLATTEDVDADKLRRSLVTEARVRGLEIPDRFTVPPSWGRRYAKDAKPVPACANYRTVALAAQLMNAFIDPVLRGEATGTWSHVDLGWK</sequence>
<dbReference type="KEGG" id="dcp:RN607_07250"/>
<dbReference type="Proteomes" id="UP001303408">
    <property type="component" value="Chromosome"/>
</dbReference>
<dbReference type="InterPro" id="IPR014942">
    <property type="entry name" value="AbiEii"/>
</dbReference>
<proteinExistence type="predicted"/>
<accession>A0AA96FAS1</accession>
<dbReference type="Pfam" id="PF08843">
    <property type="entry name" value="AbiEii"/>
    <property type="match status" value="1"/>
</dbReference>
<evidence type="ECO:0000313" key="1">
    <source>
        <dbReference type="EMBL" id="WNM25900.1"/>
    </source>
</evidence>
<dbReference type="Proteomes" id="UP001304125">
    <property type="component" value="Chromosome"/>
</dbReference>
<accession>A0AA96FI59</accession>
<name>A0AA96FI59_9MICO</name>
<dbReference type="EMBL" id="CP134880">
    <property type="protein sequence ID" value="WNM28796.1"/>
    <property type="molecule type" value="Genomic_DNA"/>
</dbReference>